<evidence type="ECO:0000313" key="2">
    <source>
        <dbReference type="EMBL" id="TVM33673.1"/>
    </source>
</evidence>
<dbReference type="EMBL" id="QMIF01000006">
    <property type="protein sequence ID" value="TVM33673.1"/>
    <property type="molecule type" value="Genomic_DNA"/>
</dbReference>
<dbReference type="AlphaFoldDB" id="A0A6P1ZHC6"/>
<proteinExistence type="predicted"/>
<dbReference type="OrthoDB" id="5455866at2"/>
<comment type="caution">
    <text evidence="2">The sequence shown here is derived from an EMBL/GenBank/DDBJ whole genome shotgun (WGS) entry which is preliminary data.</text>
</comment>
<feature type="region of interest" description="Disordered" evidence="1">
    <location>
        <begin position="113"/>
        <end position="133"/>
    </location>
</feature>
<gene>
    <name evidence="2" type="ORF">DQK91_10620</name>
</gene>
<reference evidence="2 3" key="1">
    <citation type="submission" date="2018-06" db="EMBL/GenBank/DDBJ databases">
        <title>Complete genome of Desulfovibrio marinus P48SEP.</title>
        <authorList>
            <person name="Crispim J.S."/>
            <person name="Vidigal P.M.P."/>
            <person name="Silva L.C.F."/>
            <person name="Araujo L.C."/>
            <person name="Laguardia C.N."/>
            <person name="Dias R.S."/>
            <person name="Sousa M.P."/>
            <person name="Paula S.O."/>
            <person name="Silva C."/>
        </authorList>
    </citation>
    <scope>NUCLEOTIDE SEQUENCE [LARGE SCALE GENOMIC DNA]</scope>
    <source>
        <strain evidence="2 3">P48SEP</strain>
    </source>
</reference>
<evidence type="ECO:0000313" key="3">
    <source>
        <dbReference type="Proteomes" id="UP000434052"/>
    </source>
</evidence>
<sequence>MAKKEKKSFQESKYDPNLLREMCEQNVDAQTALKKLNLSSLQSLRQHLMRFSVESQGLRTLPGLYTRASSLVRITKQGLKISPKKLEITGIDLPENTEFKVEFDEEEGTILLTRVTPDAESPESSSEGEESPG</sequence>
<dbReference type="Proteomes" id="UP000434052">
    <property type="component" value="Unassembled WGS sequence"/>
</dbReference>
<evidence type="ECO:0000256" key="1">
    <source>
        <dbReference type="SAM" id="MobiDB-lite"/>
    </source>
</evidence>
<dbReference type="RefSeq" id="WP_144305338.1">
    <property type="nucleotide sequence ID" value="NZ_QMIF01000006.1"/>
</dbReference>
<accession>A0A6P1ZHC6</accession>
<name>A0A6P1ZHC6_9BACT</name>
<protein>
    <submittedName>
        <fullName evidence="2">Uncharacterized protein</fullName>
    </submittedName>
</protein>
<organism evidence="2 3">
    <name type="scientific">Oceanidesulfovibrio marinus</name>
    <dbReference type="NCBI Taxonomy" id="370038"/>
    <lineage>
        <taxon>Bacteria</taxon>
        <taxon>Pseudomonadati</taxon>
        <taxon>Thermodesulfobacteriota</taxon>
        <taxon>Desulfovibrionia</taxon>
        <taxon>Desulfovibrionales</taxon>
        <taxon>Desulfovibrionaceae</taxon>
        <taxon>Oceanidesulfovibrio</taxon>
    </lineage>
</organism>